<evidence type="ECO:0000256" key="1">
    <source>
        <dbReference type="ARBA" id="ARBA00006475"/>
    </source>
</evidence>
<evidence type="ECO:0000313" key="5">
    <source>
        <dbReference type="EMBL" id="KAK2562275.1"/>
    </source>
</evidence>
<dbReference type="InterPro" id="IPR036282">
    <property type="entry name" value="Glutathione-S-Trfase_C_sf"/>
</dbReference>
<evidence type="ECO:0000259" key="3">
    <source>
        <dbReference type="Pfam" id="PF17171"/>
    </source>
</evidence>
<dbReference type="InterPro" id="IPR026928">
    <property type="entry name" value="FAX/IsoI-like"/>
</dbReference>
<dbReference type="SUPFAM" id="SSF47616">
    <property type="entry name" value="GST C-terminal domain-like"/>
    <property type="match status" value="1"/>
</dbReference>
<dbReference type="PANTHER" id="PTHR12289">
    <property type="entry name" value="METAXIN RELATED"/>
    <property type="match status" value="1"/>
</dbReference>
<keyword evidence="6" id="KW-1185">Reference proteome</keyword>
<dbReference type="EMBL" id="JARQWQ010000029">
    <property type="protein sequence ID" value="KAK2562275.1"/>
    <property type="molecule type" value="Genomic_DNA"/>
</dbReference>
<dbReference type="InterPro" id="IPR036249">
    <property type="entry name" value="Thioredoxin-like_sf"/>
</dbReference>
<organism evidence="5 6">
    <name type="scientific">Acropora cervicornis</name>
    <name type="common">Staghorn coral</name>
    <dbReference type="NCBI Taxonomy" id="6130"/>
    <lineage>
        <taxon>Eukaryota</taxon>
        <taxon>Metazoa</taxon>
        <taxon>Cnidaria</taxon>
        <taxon>Anthozoa</taxon>
        <taxon>Hexacorallia</taxon>
        <taxon>Scleractinia</taxon>
        <taxon>Astrocoeniina</taxon>
        <taxon>Acroporidae</taxon>
        <taxon>Acropora</taxon>
    </lineage>
</organism>
<dbReference type="SUPFAM" id="SSF52833">
    <property type="entry name" value="Thioredoxin-like"/>
    <property type="match status" value="1"/>
</dbReference>
<gene>
    <name evidence="5" type="ORF">P5673_014541</name>
</gene>
<keyword evidence="2" id="KW-0812">Transmembrane</keyword>
<evidence type="ECO:0000256" key="2">
    <source>
        <dbReference type="SAM" id="Phobius"/>
    </source>
</evidence>
<comment type="caution">
    <text evidence="5">The sequence shown here is derived from an EMBL/GenBank/DDBJ whole genome shotgun (WGS) entry which is preliminary data.</text>
</comment>
<dbReference type="Gene3D" id="1.20.1050.10">
    <property type="match status" value="1"/>
</dbReference>
<dbReference type="Proteomes" id="UP001249851">
    <property type="component" value="Unassembled WGS sequence"/>
</dbReference>
<reference evidence="5" key="2">
    <citation type="journal article" date="2023" name="Science">
        <title>Genomic signatures of disease resistance in endangered staghorn corals.</title>
        <authorList>
            <person name="Vollmer S.V."/>
            <person name="Selwyn J.D."/>
            <person name="Despard B.A."/>
            <person name="Roesel C.L."/>
        </authorList>
    </citation>
    <scope>NUCLEOTIDE SEQUENCE</scope>
    <source>
        <strain evidence="5">K2</strain>
    </source>
</reference>
<dbReference type="InterPro" id="IPR033468">
    <property type="entry name" value="Metaxin_GST"/>
</dbReference>
<dbReference type="Pfam" id="PF17172">
    <property type="entry name" value="GST_N_4"/>
    <property type="match status" value="1"/>
</dbReference>
<dbReference type="SFLD" id="SFLDG01200">
    <property type="entry name" value="SUF1.1"/>
    <property type="match status" value="1"/>
</dbReference>
<feature type="domain" description="Metaxin glutathione S-transferase" evidence="3">
    <location>
        <begin position="214"/>
        <end position="277"/>
    </location>
</feature>
<keyword evidence="2" id="KW-0472">Membrane</keyword>
<dbReference type="GO" id="GO:0005737">
    <property type="term" value="C:cytoplasm"/>
    <property type="evidence" value="ECO:0007669"/>
    <property type="project" value="TreeGrafter"/>
</dbReference>
<dbReference type="SFLD" id="SFLDG01180">
    <property type="entry name" value="SUF1"/>
    <property type="match status" value="1"/>
</dbReference>
<evidence type="ECO:0000313" key="6">
    <source>
        <dbReference type="Proteomes" id="UP001249851"/>
    </source>
</evidence>
<evidence type="ECO:0000259" key="4">
    <source>
        <dbReference type="Pfam" id="PF17172"/>
    </source>
</evidence>
<dbReference type="CDD" id="cd03193">
    <property type="entry name" value="GST_C_Metaxin"/>
    <property type="match status" value="1"/>
</dbReference>
<sequence length="296" mass="34758">MALEQPVEYNHLFYSLLFVPCALIFVVLVIFVQGVVFFVRLNFKPKKTARKGVVLLHQMPPNGRVLSVSPSCLKLETYLRMCKIPYESEYGFRMSRKGKVPWIELNEKSVTDSNFIVRFLNDEFHVYPDVHLSAEEKAVAHTMLVTLEENTYWTLIYYSFVTDIADTRIMSPFLTVMPFPLKYVMSWFASRYMQNYLWSHGIGRHSSEDLYKIAEEDLRAVSQLLGNKKFVMGDNPCLLDAALFGLVSVFIWNVPRSPQAKLIRSQLKNLEQHCYHIKEEYFPDWDQLMLKHKQWF</sequence>
<name>A0AAD9QJ75_ACRCE</name>
<dbReference type="InterPro" id="IPR040079">
    <property type="entry name" value="Glutathione_S-Trfase"/>
</dbReference>
<comment type="similarity">
    <text evidence="1">Belongs to the FAX family.</text>
</comment>
<dbReference type="AlphaFoldDB" id="A0AAD9QJ75"/>
<protein>
    <submittedName>
        <fullName evidence="5">Failed axon connections-like protein</fullName>
    </submittedName>
</protein>
<proteinExistence type="inferred from homology"/>
<accession>A0AAD9QJ75</accession>
<reference evidence="5" key="1">
    <citation type="journal article" date="2023" name="G3 (Bethesda)">
        <title>Whole genome assembly and annotation of the endangered Caribbean coral Acropora cervicornis.</title>
        <authorList>
            <person name="Selwyn J.D."/>
            <person name="Vollmer S.V."/>
        </authorList>
    </citation>
    <scope>NUCLEOTIDE SEQUENCE</scope>
    <source>
        <strain evidence="5">K2</strain>
    </source>
</reference>
<dbReference type="PANTHER" id="PTHR12289:SF41">
    <property type="entry name" value="FAILED AXON CONNECTIONS-RELATED"/>
    <property type="match status" value="1"/>
</dbReference>
<keyword evidence="2" id="KW-1133">Transmembrane helix</keyword>
<dbReference type="InterPro" id="IPR012336">
    <property type="entry name" value="Thioredoxin-like_fold"/>
</dbReference>
<dbReference type="SFLD" id="SFLDS00019">
    <property type="entry name" value="Glutathione_Transferase_(cytos"/>
    <property type="match status" value="1"/>
</dbReference>
<dbReference type="Pfam" id="PF17171">
    <property type="entry name" value="GST_C_6"/>
    <property type="match status" value="1"/>
</dbReference>
<feature type="transmembrane region" description="Helical" evidence="2">
    <location>
        <begin position="12"/>
        <end position="41"/>
    </location>
</feature>
<feature type="domain" description="Thioredoxin-like fold" evidence="4">
    <location>
        <begin position="70"/>
        <end position="162"/>
    </location>
</feature>
<dbReference type="InterPro" id="IPR050931">
    <property type="entry name" value="Mito_Protein_Transport_Metaxin"/>
</dbReference>